<organism evidence="7 8">
    <name type="scientific">Stichopus japonicus</name>
    <name type="common">Sea cucumber</name>
    <dbReference type="NCBI Taxonomy" id="307972"/>
    <lineage>
        <taxon>Eukaryota</taxon>
        <taxon>Metazoa</taxon>
        <taxon>Echinodermata</taxon>
        <taxon>Eleutherozoa</taxon>
        <taxon>Echinozoa</taxon>
        <taxon>Holothuroidea</taxon>
        <taxon>Aspidochirotacea</taxon>
        <taxon>Aspidochirotida</taxon>
        <taxon>Stichopodidae</taxon>
        <taxon>Apostichopus</taxon>
    </lineage>
</organism>
<name>A0A2G8L1X5_STIJA</name>
<keyword evidence="8" id="KW-1185">Reference proteome</keyword>
<evidence type="ECO:0000256" key="2">
    <source>
        <dbReference type="ARBA" id="ARBA00022490"/>
    </source>
</evidence>
<dbReference type="Pfam" id="PF24656">
    <property type="entry name" value="CEPT76_peptidase"/>
    <property type="match status" value="1"/>
</dbReference>
<evidence type="ECO:0000256" key="1">
    <source>
        <dbReference type="ARBA" id="ARBA00004300"/>
    </source>
</evidence>
<feature type="domain" description="Centrosomal protein of 76 kDa C-terminal" evidence="4">
    <location>
        <begin position="512"/>
        <end position="608"/>
    </location>
</feature>
<feature type="domain" description="CEP76 N-terminal" evidence="5">
    <location>
        <begin position="1"/>
        <end position="50"/>
    </location>
</feature>
<dbReference type="InterPro" id="IPR052299">
    <property type="entry name" value="CEP76"/>
</dbReference>
<dbReference type="EMBL" id="MRZV01000256">
    <property type="protein sequence ID" value="PIK54257.1"/>
    <property type="molecule type" value="Genomic_DNA"/>
</dbReference>
<comment type="caution">
    <text evidence="7">The sequence shown here is derived from an EMBL/GenBank/DDBJ whole genome shotgun (WGS) entry which is preliminary data.</text>
</comment>
<dbReference type="InterPro" id="IPR056289">
    <property type="entry name" value="CEP76_N"/>
</dbReference>
<accession>A0A2G8L1X5</accession>
<dbReference type="Pfam" id="PF24654">
    <property type="entry name" value="CEP76_N"/>
    <property type="match status" value="1"/>
</dbReference>
<feature type="domain" description="CEP76/DRC7 peptidase-like" evidence="6">
    <location>
        <begin position="354"/>
        <end position="484"/>
    </location>
</feature>
<dbReference type="GO" id="GO:0005814">
    <property type="term" value="C:centriole"/>
    <property type="evidence" value="ECO:0007669"/>
    <property type="project" value="TreeGrafter"/>
</dbReference>
<evidence type="ECO:0000259" key="3">
    <source>
        <dbReference type="Pfam" id="PF15627"/>
    </source>
</evidence>
<gene>
    <name evidence="7" type="ORF">BSL78_08830</name>
</gene>
<sequence length="615" mass="69449">MDVHNKIQEVLAESFQGELPREGDVETIGEQEILEALRKKGIVDDIMQQLQISGTSESHEERLPWQQTLSTKPATHHVDRESTFQTVPLNKASVDPTRRYLYFQLTGGKAFLEHLQEGEPLPGRQCSTFTIHIHFRGQRFKTKPVPCACDPDFKEGFLLELHDQKGGDASRMADATTLLAMSDPIHLVLIKTEPSGDTTLLSSNHLDWRTVLCCDFARQSIPVELMGIGEENKVPVGIIEVKLEVLPIPQQILSNEVIATQVNLERSRVSERERLFLVYAKQWWKEYLQIRETHQNRLVKIFAQDENAANRFVCLYVKPLRAGRLLDTPRQAARFISVIGFERSSTVGGGQPKEQWNSSHAFLCKNRGDCEDHAILLCNLFLGFGLNAFVCVGTKVKGAAHTWVVTISPDGLVTFWESLSGHRYIHQPVNPDDPPSVQLPRPQYPFRTIGCIFNHRTFYANCQPSDNVDVCCFDLHDESLWKSMSPDAIQSVCGTSSQSLWPHPVPLISNLLDSSLASNDLELQLRALVVDQRKDMGLTTVWDDELSYLLNQALAAYELERSTGVTAGNEEFQHAIRKAIPDGHTFKGFPIQFVHRNARRAFSTCFRQVDLKNLS</sequence>
<dbReference type="InterPro" id="IPR056290">
    <property type="entry name" value="CEPT76/DRC7_peptidase-like_dom"/>
</dbReference>
<evidence type="ECO:0000259" key="4">
    <source>
        <dbReference type="Pfam" id="PF24652"/>
    </source>
</evidence>
<dbReference type="GO" id="GO:0005813">
    <property type="term" value="C:centrosome"/>
    <property type="evidence" value="ECO:0007669"/>
    <property type="project" value="UniProtKB-SubCell"/>
</dbReference>
<dbReference type="PANTHER" id="PTHR46436:SF1">
    <property type="entry name" value="CENTROSOMAL PROTEIN OF 76 KDA"/>
    <property type="match status" value="1"/>
</dbReference>
<proteinExistence type="predicted"/>
<reference evidence="7 8" key="1">
    <citation type="journal article" date="2017" name="PLoS Biol.">
        <title>The sea cucumber genome provides insights into morphological evolution and visceral regeneration.</title>
        <authorList>
            <person name="Zhang X."/>
            <person name="Sun L."/>
            <person name="Yuan J."/>
            <person name="Sun Y."/>
            <person name="Gao Y."/>
            <person name="Zhang L."/>
            <person name="Li S."/>
            <person name="Dai H."/>
            <person name="Hamel J.F."/>
            <person name="Liu C."/>
            <person name="Yu Y."/>
            <person name="Liu S."/>
            <person name="Lin W."/>
            <person name="Guo K."/>
            <person name="Jin S."/>
            <person name="Xu P."/>
            <person name="Storey K.B."/>
            <person name="Huan P."/>
            <person name="Zhang T."/>
            <person name="Zhou Y."/>
            <person name="Zhang J."/>
            <person name="Lin C."/>
            <person name="Li X."/>
            <person name="Xing L."/>
            <person name="Huo D."/>
            <person name="Sun M."/>
            <person name="Wang L."/>
            <person name="Mercier A."/>
            <person name="Li F."/>
            <person name="Yang H."/>
            <person name="Xiang J."/>
        </authorList>
    </citation>
    <scope>NUCLEOTIDE SEQUENCE [LARGE SCALE GENOMIC DNA]</scope>
    <source>
        <strain evidence="7">Shaxun</strain>
        <tissue evidence="7">Muscle</tissue>
    </source>
</reference>
<dbReference type="AlphaFoldDB" id="A0A2G8L1X5"/>
<dbReference type="OrthoDB" id="5527234at2759"/>
<comment type="subcellular location">
    <subcellularLocation>
        <location evidence="1">Cytoplasm</location>
        <location evidence="1">Cytoskeleton</location>
        <location evidence="1">Microtubule organizing center</location>
        <location evidence="1">Centrosome</location>
    </subcellularLocation>
</comment>
<dbReference type="GO" id="GO:0046599">
    <property type="term" value="P:regulation of centriole replication"/>
    <property type="evidence" value="ECO:0007669"/>
    <property type="project" value="TreeGrafter"/>
</dbReference>
<dbReference type="STRING" id="307972.A0A2G8L1X5"/>
<evidence type="ECO:0000259" key="5">
    <source>
        <dbReference type="Pfam" id="PF24654"/>
    </source>
</evidence>
<keyword evidence="2" id="KW-0963">Cytoplasm</keyword>
<evidence type="ECO:0000313" key="8">
    <source>
        <dbReference type="Proteomes" id="UP000230750"/>
    </source>
</evidence>
<evidence type="ECO:0000313" key="7">
    <source>
        <dbReference type="EMBL" id="PIK54257.1"/>
    </source>
</evidence>
<feature type="domain" description="CEP76 C2" evidence="3">
    <location>
        <begin position="94"/>
        <end position="249"/>
    </location>
</feature>
<dbReference type="Gene3D" id="3.10.620.30">
    <property type="match status" value="1"/>
</dbReference>
<dbReference type="InterPro" id="IPR028926">
    <property type="entry name" value="CEP76-C2"/>
</dbReference>
<evidence type="ECO:0000259" key="6">
    <source>
        <dbReference type="Pfam" id="PF24656"/>
    </source>
</evidence>
<dbReference type="PANTHER" id="PTHR46436">
    <property type="entry name" value="CENTROSOMAL PROTEIN OF 76 KDA"/>
    <property type="match status" value="1"/>
</dbReference>
<dbReference type="Pfam" id="PF24652">
    <property type="entry name" value="CEP76_C"/>
    <property type="match status" value="1"/>
</dbReference>
<protein>
    <submittedName>
        <fullName evidence="7">Putative centrosomal protein</fullName>
    </submittedName>
</protein>
<dbReference type="InterPro" id="IPR056288">
    <property type="entry name" value="CEP76_C"/>
</dbReference>
<dbReference type="Pfam" id="PF15627">
    <property type="entry name" value="CEP76-C2"/>
    <property type="match status" value="1"/>
</dbReference>
<dbReference type="Proteomes" id="UP000230750">
    <property type="component" value="Unassembled WGS sequence"/>
</dbReference>